<comment type="function">
    <text evidence="12">Essential subunit of the farnesyltransferase complex. Catalyzes the transfer of a farnesyl moiety from farnesyl diphosphate to a cysteine at the fourth position from the C-terminus of several proteins having the C-terminal sequence Cys-aliphatic-aliphatic-X.</text>
</comment>
<dbReference type="GO" id="GO:0008270">
    <property type="term" value="F:zinc ion binding"/>
    <property type="evidence" value="ECO:0007669"/>
    <property type="project" value="UniProtKB-UniRule"/>
</dbReference>
<comment type="cofactor">
    <cofactor evidence="14">
        <name>Zn(2+)</name>
        <dbReference type="ChEBI" id="CHEBI:29105"/>
    </cofactor>
    <text evidence="14">Binds 1 zinc ion per subunit.</text>
</comment>
<dbReference type="GO" id="GO:0004660">
    <property type="term" value="F:protein farnesyltransferase activity"/>
    <property type="evidence" value="ECO:0007669"/>
    <property type="project" value="UniProtKB-UniRule"/>
</dbReference>
<evidence type="ECO:0000256" key="6">
    <source>
        <dbReference type="ARBA" id="ARBA00022679"/>
    </source>
</evidence>
<evidence type="ECO:0000256" key="4">
    <source>
        <dbReference type="ARBA" id="ARBA00022553"/>
    </source>
</evidence>
<dbReference type="FunFam" id="1.50.10.20:FF:000007">
    <property type="entry name" value="Protein farnesyltransferase subunit beta"/>
    <property type="match status" value="1"/>
</dbReference>
<keyword evidence="7 14" id="KW-0479">Metal-binding</keyword>
<keyword evidence="5 14" id="KW-0637">Prenyltransferase</keyword>
<dbReference type="GO" id="GO:0005965">
    <property type="term" value="C:protein farnesyltransferase complex"/>
    <property type="evidence" value="ECO:0007669"/>
    <property type="project" value="UniProtKB-UniRule"/>
</dbReference>
<comment type="function">
    <text evidence="14">Catalyzes the transfer of a farnesyl moiety from farnesyl diphosphate to a cysteine at the fourth position from the C-terminus of several proteins. The beta subunit is responsible for peptide-binding.</text>
</comment>
<keyword evidence="9 14" id="KW-0862">Zinc</keyword>
<dbReference type="InterPro" id="IPR045089">
    <property type="entry name" value="PGGT1B-like"/>
</dbReference>
<evidence type="ECO:0000256" key="5">
    <source>
        <dbReference type="ARBA" id="ARBA00022602"/>
    </source>
</evidence>
<evidence type="ECO:0000256" key="8">
    <source>
        <dbReference type="ARBA" id="ARBA00022737"/>
    </source>
</evidence>
<dbReference type="CDD" id="cd02893">
    <property type="entry name" value="FTase"/>
    <property type="match status" value="1"/>
</dbReference>
<dbReference type="SUPFAM" id="SSF48239">
    <property type="entry name" value="Terpenoid cyclases/Protein prenyltransferases"/>
    <property type="match status" value="1"/>
</dbReference>
<dbReference type="PANTHER" id="PTHR11774:SF6">
    <property type="entry name" value="PROTEIN FARNESYLTRANSFERASE SUBUNIT BETA"/>
    <property type="match status" value="1"/>
</dbReference>
<evidence type="ECO:0000256" key="14">
    <source>
        <dbReference type="RuleBase" id="RU365056"/>
    </source>
</evidence>
<feature type="domain" description="Prenyltransferase alpha-alpha toroid" evidence="15">
    <location>
        <begin position="54"/>
        <end position="378"/>
    </location>
</feature>
<keyword evidence="6 14" id="KW-0808">Transferase</keyword>
<evidence type="ECO:0000259" key="15">
    <source>
        <dbReference type="Pfam" id="PF00432"/>
    </source>
</evidence>
<proteinExistence type="inferred from homology"/>
<keyword evidence="8" id="KW-0677">Repeat</keyword>
<dbReference type="PANTHER" id="PTHR11774">
    <property type="entry name" value="GERANYLGERANYL TRANSFERASE TYPE BETA SUBUNIT"/>
    <property type="match status" value="1"/>
</dbReference>
<accession>A0A9N9XPF2</accession>
<sequence length="406" mass="45514">MELRPYSEIVKNAFNTENYPTKTSSEQLNTEKLVLRKYFEASDSSKNNLQHPELLKDKHRQYLINSTYKLSSVYEVLDASQPWLCYWITHALSLLGIQLENTRKRAMARFLAKCQSPDGGFGGGPGQTPHLATTYAAVNALVILGTEEAYNVINRKKLLEFLWRLRQPDGSFEMHEGGEADVRGVYCALSIASLAGVMNDSALFENSAEWVVSCQTYEGGFSGCPGMEAHGGYTFCGLAALVILNKSHLVDEKALLRWLVFKQMKLEGGFQGRTNKLTDGCYSFWQGAAFPLIYSILHTAGHTPKTHLFSSSALQEYLLVCCQNSNGGLVDKPGKNRDLYHTCYTLSGLSVAQHFLDKICLLGHKGNQVMPTHPLYNIRPDHVRKALLYFSQFQFPRSPTDETERT</sequence>
<comment type="subunit">
    <text evidence="13">Heterodimer of FNTA and FNTB.</text>
</comment>
<evidence type="ECO:0000256" key="11">
    <source>
        <dbReference type="ARBA" id="ARBA00050225"/>
    </source>
</evidence>
<evidence type="ECO:0000256" key="7">
    <source>
        <dbReference type="ARBA" id="ARBA00022723"/>
    </source>
</evidence>
<dbReference type="AlphaFoldDB" id="A0A9N9XPF2"/>
<dbReference type="Pfam" id="PF00432">
    <property type="entry name" value="Prenyltrans"/>
    <property type="match status" value="1"/>
</dbReference>
<dbReference type="GO" id="GO:0097354">
    <property type="term" value="P:prenylation"/>
    <property type="evidence" value="ECO:0007669"/>
    <property type="project" value="UniProtKB-UniRule"/>
</dbReference>
<evidence type="ECO:0000256" key="1">
    <source>
        <dbReference type="ARBA" id="ARBA00010497"/>
    </source>
</evidence>
<evidence type="ECO:0000256" key="12">
    <source>
        <dbReference type="ARBA" id="ARBA00055850"/>
    </source>
</evidence>
<comment type="catalytic activity">
    <reaction evidence="11">
        <text>L-cysteinyl-[protein] + (2E,6E)-farnesyl diphosphate = S-(2E,6E)-farnesyl-L-cysteinyl-[protein] + diphosphate</text>
        <dbReference type="Rhea" id="RHEA:13345"/>
        <dbReference type="Rhea" id="RHEA-COMP:10131"/>
        <dbReference type="Rhea" id="RHEA-COMP:11535"/>
        <dbReference type="ChEBI" id="CHEBI:29950"/>
        <dbReference type="ChEBI" id="CHEBI:33019"/>
        <dbReference type="ChEBI" id="CHEBI:86019"/>
        <dbReference type="ChEBI" id="CHEBI:175763"/>
        <dbReference type="EC" id="2.5.1.58"/>
    </reaction>
</comment>
<evidence type="ECO:0000256" key="13">
    <source>
        <dbReference type="ARBA" id="ARBA00064192"/>
    </source>
</evidence>
<comment type="similarity">
    <text evidence="1 14">Belongs to the protein prenyltransferase subunit beta family.</text>
</comment>
<dbReference type="GO" id="GO:0006629">
    <property type="term" value="P:lipid metabolic process"/>
    <property type="evidence" value="ECO:0007669"/>
    <property type="project" value="UniProtKB-KW"/>
</dbReference>
<dbReference type="Proteomes" id="UP001153712">
    <property type="component" value="Chromosome 3"/>
</dbReference>
<dbReference type="EMBL" id="OU900096">
    <property type="protein sequence ID" value="CAG9860695.1"/>
    <property type="molecule type" value="Genomic_DNA"/>
</dbReference>
<evidence type="ECO:0000256" key="10">
    <source>
        <dbReference type="ARBA" id="ARBA00023098"/>
    </source>
</evidence>
<evidence type="ECO:0000313" key="16">
    <source>
        <dbReference type="EMBL" id="CAG9860695.1"/>
    </source>
</evidence>
<evidence type="ECO:0000256" key="2">
    <source>
        <dbReference type="ARBA" id="ARBA00012702"/>
    </source>
</evidence>
<dbReference type="InterPro" id="IPR001330">
    <property type="entry name" value="Prenyltrans"/>
</dbReference>
<reference evidence="16" key="1">
    <citation type="submission" date="2022-01" db="EMBL/GenBank/DDBJ databases">
        <authorList>
            <person name="King R."/>
        </authorList>
    </citation>
    <scope>NUCLEOTIDE SEQUENCE</scope>
</reference>
<evidence type="ECO:0000313" key="17">
    <source>
        <dbReference type="Proteomes" id="UP001153712"/>
    </source>
</evidence>
<comment type="subunit">
    <text evidence="14">Heterodimer of an alpha and a beta subunit.</text>
</comment>
<dbReference type="InterPro" id="IPR008930">
    <property type="entry name" value="Terpenoid_cyclase/PrenylTrfase"/>
</dbReference>
<evidence type="ECO:0000256" key="9">
    <source>
        <dbReference type="ARBA" id="ARBA00022833"/>
    </source>
</evidence>
<organism evidence="16 17">
    <name type="scientific">Phyllotreta striolata</name>
    <name type="common">Striped flea beetle</name>
    <name type="synonym">Crioceris striolata</name>
    <dbReference type="NCBI Taxonomy" id="444603"/>
    <lineage>
        <taxon>Eukaryota</taxon>
        <taxon>Metazoa</taxon>
        <taxon>Ecdysozoa</taxon>
        <taxon>Arthropoda</taxon>
        <taxon>Hexapoda</taxon>
        <taxon>Insecta</taxon>
        <taxon>Pterygota</taxon>
        <taxon>Neoptera</taxon>
        <taxon>Endopterygota</taxon>
        <taxon>Coleoptera</taxon>
        <taxon>Polyphaga</taxon>
        <taxon>Cucujiformia</taxon>
        <taxon>Chrysomeloidea</taxon>
        <taxon>Chrysomelidae</taxon>
        <taxon>Galerucinae</taxon>
        <taxon>Alticini</taxon>
        <taxon>Phyllotreta</taxon>
    </lineage>
</organism>
<dbReference type="Gene3D" id="1.50.10.20">
    <property type="match status" value="1"/>
</dbReference>
<evidence type="ECO:0000256" key="3">
    <source>
        <dbReference type="ARBA" id="ARBA00015798"/>
    </source>
</evidence>
<gene>
    <name evidence="16" type="ORF">PHYEVI_LOCUS7044</name>
</gene>
<keyword evidence="4" id="KW-0597">Phosphoprotein</keyword>
<dbReference type="EC" id="2.5.1.58" evidence="2 14"/>
<protein>
    <recommendedName>
        <fullName evidence="3 14">Protein farnesyltransferase subunit beta</fullName>
        <shortName evidence="14">FTase-beta</shortName>
        <ecNumber evidence="2 14">2.5.1.58</ecNumber>
    </recommendedName>
</protein>
<keyword evidence="17" id="KW-1185">Reference proteome</keyword>
<name>A0A9N9XPF2_PHYSR</name>
<dbReference type="InterPro" id="IPR026872">
    <property type="entry name" value="FTB"/>
</dbReference>
<keyword evidence="10" id="KW-0443">Lipid metabolism</keyword>
<dbReference type="OrthoDB" id="10261146at2759"/>